<feature type="region of interest" description="Disordered" evidence="4">
    <location>
        <begin position="598"/>
        <end position="621"/>
    </location>
</feature>
<proteinExistence type="predicted"/>
<keyword evidence="5" id="KW-0812">Transmembrane</keyword>
<dbReference type="InterPro" id="IPR006671">
    <property type="entry name" value="Cyclin_N"/>
</dbReference>
<keyword evidence="5" id="KW-1133">Transmembrane helix</keyword>
<evidence type="ECO:0000259" key="6">
    <source>
        <dbReference type="Pfam" id="PF00134"/>
    </source>
</evidence>
<feature type="region of interest" description="Disordered" evidence="4">
    <location>
        <begin position="423"/>
        <end position="475"/>
    </location>
</feature>
<evidence type="ECO:0000256" key="4">
    <source>
        <dbReference type="SAM" id="MobiDB-lite"/>
    </source>
</evidence>
<feature type="compositionally biased region" description="Basic and acidic residues" evidence="4">
    <location>
        <begin position="82"/>
        <end position="96"/>
    </location>
</feature>
<feature type="region of interest" description="Disordered" evidence="4">
    <location>
        <begin position="399"/>
        <end position="418"/>
    </location>
</feature>
<gene>
    <name evidence="7" type="ORF">CCMP2556_LOCUS45596</name>
</gene>
<evidence type="ECO:0000256" key="5">
    <source>
        <dbReference type="SAM" id="Phobius"/>
    </source>
</evidence>
<feature type="region of interest" description="Disordered" evidence="4">
    <location>
        <begin position="82"/>
        <end position="104"/>
    </location>
</feature>
<keyword evidence="2" id="KW-0195">Cyclin</keyword>
<feature type="transmembrane region" description="Helical" evidence="5">
    <location>
        <begin position="176"/>
        <end position="194"/>
    </location>
</feature>
<dbReference type="Gene3D" id="1.10.472.10">
    <property type="entry name" value="Cyclin-like"/>
    <property type="match status" value="2"/>
</dbReference>
<name>A0ABP0R9L8_9DINO</name>
<protein>
    <recommendedName>
        <fullName evidence="6">Cyclin N-terminal domain-containing protein</fullName>
    </recommendedName>
</protein>
<feature type="compositionally biased region" description="Basic and acidic residues" evidence="4">
    <location>
        <begin position="464"/>
        <end position="475"/>
    </location>
</feature>
<keyword evidence="3" id="KW-0131">Cell cycle</keyword>
<keyword evidence="8" id="KW-1185">Reference proteome</keyword>
<dbReference type="SUPFAM" id="SSF47954">
    <property type="entry name" value="Cyclin-like"/>
    <property type="match status" value="1"/>
</dbReference>
<evidence type="ECO:0000313" key="7">
    <source>
        <dbReference type="EMBL" id="CAK9095797.1"/>
    </source>
</evidence>
<feature type="compositionally biased region" description="Low complexity" evidence="4">
    <location>
        <begin position="439"/>
        <end position="448"/>
    </location>
</feature>
<dbReference type="CDD" id="cd00043">
    <property type="entry name" value="CYCLIN_SF"/>
    <property type="match status" value="1"/>
</dbReference>
<dbReference type="Pfam" id="PF00134">
    <property type="entry name" value="Cyclin_N"/>
    <property type="match status" value="1"/>
</dbReference>
<dbReference type="EMBL" id="CAXAMN010025528">
    <property type="protein sequence ID" value="CAK9095797.1"/>
    <property type="molecule type" value="Genomic_DNA"/>
</dbReference>
<keyword evidence="5" id="KW-0472">Membrane</keyword>
<evidence type="ECO:0000256" key="3">
    <source>
        <dbReference type="ARBA" id="ARBA00023306"/>
    </source>
</evidence>
<reference evidence="7 8" key="1">
    <citation type="submission" date="2024-02" db="EMBL/GenBank/DDBJ databases">
        <authorList>
            <person name="Chen Y."/>
            <person name="Shah S."/>
            <person name="Dougan E. K."/>
            <person name="Thang M."/>
            <person name="Chan C."/>
        </authorList>
    </citation>
    <scope>NUCLEOTIDE SEQUENCE [LARGE SCALE GENOMIC DNA]</scope>
</reference>
<dbReference type="InterPro" id="IPR036915">
    <property type="entry name" value="Cyclin-like_sf"/>
</dbReference>
<dbReference type="Proteomes" id="UP001642484">
    <property type="component" value="Unassembled WGS sequence"/>
</dbReference>
<organism evidence="7 8">
    <name type="scientific">Durusdinium trenchii</name>
    <dbReference type="NCBI Taxonomy" id="1381693"/>
    <lineage>
        <taxon>Eukaryota</taxon>
        <taxon>Sar</taxon>
        <taxon>Alveolata</taxon>
        <taxon>Dinophyceae</taxon>
        <taxon>Suessiales</taxon>
        <taxon>Symbiodiniaceae</taxon>
        <taxon>Durusdinium</taxon>
    </lineage>
</organism>
<dbReference type="InterPro" id="IPR048258">
    <property type="entry name" value="Cyclins_cyclin-box"/>
</dbReference>
<evidence type="ECO:0000313" key="8">
    <source>
        <dbReference type="Proteomes" id="UP001642484"/>
    </source>
</evidence>
<feature type="domain" description="Cyclin N-terminal" evidence="6">
    <location>
        <begin position="130"/>
        <end position="237"/>
    </location>
</feature>
<evidence type="ECO:0000256" key="2">
    <source>
        <dbReference type="ARBA" id="ARBA00023127"/>
    </source>
</evidence>
<feature type="transmembrane region" description="Helical" evidence="5">
    <location>
        <begin position="29"/>
        <end position="49"/>
    </location>
</feature>
<sequence>MGYGWPENQWQVFWQCCSLWVFGWHNMRSVPLTLTCAVLYIIVLTLSFIRCNHVMLRSLLDLDVAAIWPWGMRLPQPMATEKRFSKADTGETENAHSESPLAESPPVAISLAALHKRSSPLNLSHQSLSHGLDSARRLDALEWLVQAFDALDLADEQLFTAIGLLDRFAAASTSPIAPGTGAFALVLAAMLIALKVSGFKKDLERARKLVVEVSGSSRPWAAVRKAELNILRKLGFRACTPTSYHLLDRLIADTLHHETPAEPWDKESKTRCSNLARFLLEMCIIYDPEALYSSGRPPLLSAVSALLLSLLAHGAPRHYAQMLGDAIHLTESNRSTLTEIAEAMRNRWAMEEEKNGMGGNAIVLDKWNRRRGSFEVSPPPAFDLRALTSGIQMPKEKSLVGKAIVPPSPPKPQRRLSGAEVLSALPTPARRARVGEATSSSQPRSQPPRVKKEDLQRANVAVVTKEEDKRHQENRHFCHWPMPATATAATASASASGGDPEEGTEPLLELTHVLNMVAPRPSQKLQTLQAPSVAAELLVSSALRMHWPADKRRLAPKDAASTCREAASVLQEAISQLTSAAQIFETGGPPVREIVKGRTETKRRRTYAGPPPGAPGAVSPPVSTCSVLSSSIVRASSTAYRGSPPIVRTGGGLRV</sequence>
<comment type="caution">
    <text evidence="7">The sequence shown here is derived from an EMBL/GenBank/DDBJ whole genome shotgun (WGS) entry which is preliminary data.</text>
</comment>
<accession>A0ABP0R9L8</accession>
<dbReference type="PROSITE" id="PS00292">
    <property type="entry name" value="CYCLINS"/>
    <property type="match status" value="1"/>
</dbReference>
<keyword evidence="1" id="KW-0132">Cell division</keyword>
<evidence type="ECO:0000256" key="1">
    <source>
        <dbReference type="ARBA" id="ARBA00022618"/>
    </source>
</evidence>